<evidence type="ECO:0008006" key="3">
    <source>
        <dbReference type="Google" id="ProtNLM"/>
    </source>
</evidence>
<evidence type="ECO:0000313" key="1">
    <source>
        <dbReference type="EMBL" id="MBZ2387779.1"/>
    </source>
</evidence>
<sequence length="127" mass="14315">MAISAKDLIKKKQLIEDKKDKQIEIEVPETGTFLFRVPNMIDYEDSEAYGKNRKQSGHESNKYLIQTCCLEPNLKDSELLEAYGVKNSVDLVSKIFMVGEITSIATTLVEKAGFDKEALKVVEKAKN</sequence>
<dbReference type="EMBL" id="JAIPME010000002">
    <property type="protein sequence ID" value="MBZ2387779.1"/>
    <property type="molecule type" value="Genomic_DNA"/>
</dbReference>
<protein>
    <recommendedName>
        <fullName evidence="3">Phage XkdN-like protein</fullName>
    </recommendedName>
</protein>
<gene>
    <name evidence="1" type="ORF">K8P03_10895</name>
</gene>
<dbReference type="Proteomes" id="UP000734271">
    <property type="component" value="Unassembled WGS sequence"/>
</dbReference>
<dbReference type="InterPro" id="IPR014986">
    <property type="entry name" value="XkdN-like"/>
</dbReference>
<dbReference type="RefSeq" id="WP_223420637.1">
    <property type="nucleotide sequence ID" value="NZ_JAIPME010000002.1"/>
</dbReference>
<comment type="caution">
    <text evidence="1">The sequence shown here is derived from an EMBL/GenBank/DDBJ whole genome shotgun (WGS) entry which is preliminary data.</text>
</comment>
<reference evidence="1 2" key="1">
    <citation type="submission" date="2021-08" db="EMBL/GenBank/DDBJ databases">
        <title>FDA dAtabase for Regulatory Grade micrObial Sequences (FDA-ARGOS): Supporting development and validation of Infectious Disease Dx tests.</title>
        <authorList>
            <person name="Sproer C."/>
            <person name="Gronow S."/>
            <person name="Severitt S."/>
            <person name="Schroder I."/>
            <person name="Tallon L."/>
            <person name="Sadzewicz L."/>
            <person name="Zhao X."/>
            <person name="Boylan J."/>
            <person name="Ott S."/>
            <person name="Bowen H."/>
            <person name="Vavikolanu K."/>
            <person name="Hazen T."/>
            <person name="Aluvathingal J."/>
            <person name="Nadendla S."/>
            <person name="Lowell S."/>
            <person name="Myers T."/>
            <person name="Yan Y."/>
            <person name="Sichtig H."/>
        </authorList>
    </citation>
    <scope>NUCLEOTIDE SEQUENCE [LARGE SCALE GENOMIC DNA]</scope>
    <source>
        <strain evidence="1 2">FDAARGOS_1460</strain>
    </source>
</reference>
<accession>A0ABS7T1W3</accession>
<dbReference type="InterPro" id="IPR038559">
    <property type="entry name" value="XkdN-like_sf"/>
</dbReference>
<dbReference type="Gene3D" id="3.30.2220.30">
    <property type="match status" value="1"/>
</dbReference>
<dbReference type="Pfam" id="PF08890">
    <property type="entry name" value="Phage_TAC_5"/>
    <property type="match status" value="1"/>
</dbReference>
<organism evidence="1 2">
    <name type="scientific">Anaerococcus murdochii</name>
    <dbReference type="NCBI Taxonomy" id="411577"/>
    <lineage>
        <taxon>Bacteria</taxon>
        <taxon>Bacillati</taxon>
        <taxon>Bacillota</taxon>
        <taxon>Tissierellia</taxon>
        <taxon>Tissierellales</taxon>
        <taxon>Peptoniphilaceae</taxon>
        <taxon>Anaerococcus</taxon>
    </lineage>
</organism>
<proteinExistence type="predicted"/>
<evidence type="ECO:0000313" key="2">
    <source>
        <dbReference type="Proteomes" id="UP000734271"/>
    </source>
</evidence>
<name>A0ABS7T1W3_9FIRM</name>
<keyword evidence="2" id="KW-1185">Reference proteome</keyword>